<keyword evidence="2" id="KW-1185">Reference proteome</keyword>
<sequence>AELLRVLHHHHVVVARPLGWLATFSSDHQENDVLATGEISISMNWIVVHALVPSTLVQRVEVIELLRERVESLSGE</sequence>
<gene>
    <name evidence="1" type="ORF">PMAYCL1PPCAC_04323</name>
</gene>
<dbReference type="Proteomes" id="UP001328107">
    <property type="component" value="Unassembled WGS sequence"/>
</dbReference>
<feature type="non-terminal residue" evidence="1">
    <location>
        <position position="1"/>
    </location>
</feature>
<name>A0AAN5C258_9BILA</name>
<dbReference type="EMBL" id="BTRK01000001">
    <property type="protein sequence ID" value="GMR34128.1"/>
    <property type="molecule type" value="Genomic_DNA"/>
</dbReference>
<protein>
    <submittedName>
        <fullName evidence="1">Uncharacterized protein</fullName>
    </submittedName>
</protein>
<dbReference type="AlphaFoldDB" id="A0AAN5C258"/>
<evidence type="ECO:0000313" key="1">
    <source>
        <dbReference type="EMBL" id="GMR34128.1"/>
    </source>
</evidence>
<evidence type="ECO:0000313" key="2">
    <source>
        <dbReference type="Proteomes" id="UP001328107"/>
    </source>
</evidence>
<organism evidence="1 2">
    <name type="scientific">Pristionchus mayeri</name>
    <dbReference type="NCBI Taxonomy" id="1317129"/>
    <lineage>
        <taxon>Eukaryota</taxon>
        <taxon>Metazoa</taxon>
        <taxon>Ecdysozoa</taxon>
        <taxon>Nematoda</taxon>
        <taxon>Chromadorea</taxon>
        <taxon>Rhabditida</taxon>
        <taxon>Rhabditina</taxon>
        <taxon>Diplogasteromorpha</taxon>
        <taxon>Diplogasteroidea</taxon>
        <taxon>Neodiplogasteridae</taxon>
        <taxon>Pristionchus</taxon>
    </lineage>
</organism>
<reference evidence="2" key="1">
    <citation type="submission" date="2022-10" db="EMBL/GenBank/DDBJ databases">
        <title>Genome assembly of Pristionchus species.</title>
        <authorList>
            <person name="Yoshida K."/>
            <person name="Sommer R.J."/>
        </authorList>
    </citation>
    <scope>NUCLEOTIDE SEQUENCE [LARGE SCALE GENOMIC DNA]</scope>
    <source>
        <strain evidence="2">RS5460</strain>
    </source>
</reference>
<comment type="caution">
    <text evidence="1">The sequence shown here is derived from an EMBL/GenBank/DDBJ whole genome shotgun (WGS) entry which is preliminary data.</text>
</comment>
<proteinExistence type="predicted"/>
<accession>A0AAN5C258</accession>